<feature type="transmembrane region" description="Helical" evidence="8">
    <location>
        <begin position="23"/>
        <end position="45"/>
    </location>
</feature>
<keyword evidence="7 8" id="KW-0472">Membrane</keyword>
<evidence type="ECO:0000313" key="11">
    <source>
        <dbReference type="Proteomes" id="UP001515500"/>
    </source>
</evidence>
<dbReference type="InterPro" id="IPR025846">
    <property type="entry name" value="TBL_N"/>
</dbReference>
<keyword evidence="5 8" id="KW-1133">Transmembrane helix</keyword>
<evidence type="ECO:0000256" key="5">
    <source>
        <dbReference type="ARBA" id="ARBA00022989"/>
    </source>
</evidence>
<protein>
    <submittedName>
        <fullName evidence="12 13">Protein trichome birefringence-like 25 isoform X1</fullName>
    </submittedName>
</protein>
<evidence type="ECO:0000256" key="3">
    <source>
        <dbReference type="ARBA" id="ARBA00022692"/>
    </source>
</evidence>
<evidence type="ECO:0000259" key="10">
    <source>
        <dbReference type="Pfam" id="PF14416"/>
    </source>
</evidence>
<dbReference type="GO" id="GO:0000139">
    <property type="term" value="C:Golgi membrane"/>
    <property type="evidence" value="ECO:0007669"/>
    <property type="project" value="UniProtKB-SubCell"/>
</dbReference>
<proteinExistence type="inferred from homology"/>
<comment type="similarity">
    <text evidence="2">Belongs to the PC-esterase family. TBL subfamily.</text>
</comment>
<dbReference type="Proteomes" id="UP001515500">
    <property type="component" value="Chromosome 15"/>
</dbReference>
<dbReference type="InterPro" id="IPR029962">
    <property type="entry name" value="TBL"/>
</dbReference>
<evidence type="ECO:0000256" key="7">
    <source>
        <dbReference type="ARBA" id="ARBA00023136"/>
    </source>
</evidence>
<dbReference type="RefSeq" id="XP_039139280.1">
    <property type="nucleotide sequence ID" value="XM_039283346.1"/>
</dbReference>
<feature type="domain" description="Trichome birefringence-like C-terminal" evidence="9">
    <location>
        <begin position="152"/>
        <end position="439"/>
    </location>
</feature>
<keyword evidence="4" id="KW-0735">Signal-anchor</keyword>
<evidence type="ECO:0000256" key="2">
    <source>
        <dbReference type="ARBA" id="ARBA00007727"/>
    </source>
</evidence>
<sequence length="454" mass="51830">MADKAVVGGYEPLHHANEGRSSISLIFFKFFGVVFLAGALCYLFISNTNAWTMEAKKLSLSLEKQDALNIIRPVMKESIFKEQQQQQQQQLTKDQVCDLSVGEWIPNSAGPAYTNETCNKIPTYLNCLKNGRPDTGYLHWRWKPSGCDSHPIDPLKFLNAMRNKSIAFLGASICHNHVVSLICQLSKVEEALDIFHDSSFQTRTWYYPSYNLTLYVIWAPFLIHYETIDNPGDKSQSELHIHLDILDNKWTSEYNKYDYVVITGGADFYRSTIIYENNQVIGCHHCRPHMKLKHLAADEIYRKALKLSLKFIATAEHKAFIILRTWPPMHYEHGELPDEKFCNRTKPFREDEISGYASDHKMREVEIEECEKAATIGAKNGVRIELLDTYHLSLLRPDGHPGSYGIYNPSDSDKKKEVQYDCVHWCLPGPIDTWAELLVLKMLSSGVAGDSVSA</sequence>
<dbReference type="Pfam" id="PF14416">
    <property type="entry name" value="PMR5N"/>
    <property type="match status" value="1"/>
</dbReference>
<reference evidence="12 13" key="1">
    <citation type="submission" date="2025-04" db="UniProtKB">
        <authorList>
            <consortium name="RefSeq"/>
        </authorList>
    </citation>
    <scope>IDENTIFICATION</scope>
</reference>
<dbReference type="GeneID" id="120276677"/>
<accession>A0AB40CH60</accession>
<dbReference type="PANTHER" id="PTHR32285:SF324">
    <property type="entry name" value="PROTEIN TRICHOME BIREFRINGENCE-LIKE 25"/>
    <property type="match status" value="1"/>
</dbReference>
<name>A0AB40CH60_DIOCR</name>
<dbReference type="RefSeq" id="XP_039139279.1">
    <property type="nucleotide sequence ID" value="XM_039283345.1"/>
</dbReference>
<dbReference type="InterPro" id="IPR026057">
    <property type="entry name" value="TBL_C"/>
</dbReference>
<evidence type="ECO:0000313" key="12">
    <source>
        <dbReference type="RefSeq" id="XP_039139279.1"/>
    </source>
</evidence>
<dbReference type="PANTHER" id="PTHR32285">
    <property type="entry name" value="PROTEIN TRICHOME BIREFRINGENCE-LIKE 9-RELATED"/>
    <property type="match status" value="1"/>
</dbReference>
<evidence type="ECO:0000256" key="6">
    <source>
        <dbReference type="ARBA" id="ARBA00023034"/>
    </source>
</evidence>
<evidence type="ECO:0000256" key="4">
    <source>
        <dbReference type="ARBA" id="ARBA00022968"/>
    </source>
</evidence>
<comment type="subcellular location">
    <subcellularLocation>
        <location evidence="1">Golgi apparatus membrane</location>
        <topology evidence="1">Single-pass type II membrane protein</topology>
    </subcellularLocation>
</comment>
<dbReference type="AlphaFoldDB" id="A0AB40CH60"/>
<feature type="domain" description="Trichome birefringence-like N-terminal" evidence="10">
    <location>
        <begin position="96"/>
        <end position="148"/>
    </location>
</feature>
<evidence type="ECO:0000259" key="9">
    <source>
        <dbReference type="Pfam" id="PF13839"/>
    </source>
</evidence>
<keyword evidence="11" id="KW-1185">Reference proteome</keyword>
<evidence type="ECO:0000256" key="1">
    <source>
        <dbReference type="ARBA" id="ARBA00004323"/>
    </source>
</evidence>
<dbReference type="GO" id="GO:1990538">
    <property type="term" value="F:xylan O-acetyltransferase activity"/>
    <property type="evidence" value="ECO:0007669"/>
    <property type="project" value="UniProtKB-ARBA"/>
</dbReference>
<gene>
    <name evidence="12 13" type="primary">LOC120276677</name>
</gene>
<evidence type="ECO:0000256" key="8">
    <source>
        <dbReference type="SAM" id="Phobius"/>
    </source>
</evidence>
<keyword evidence="6" id="KW-0333">Golgi apparatus</keyword>
<evidence type="ECO:0000313" key="13">
    <source>
        <dbReference type="RefSeq" id="XP_039139280.1"/>
    </source>
</evidence>
<keyword evidence="3 8" id="KW-0812">Transmembrane</keyword>
<dbReference type="Pfam" id="PF13839">
    <property type="entry name" value="PC-Esterase"/>
    <property type="match status" value="1"/>
</dbReference>
<organism evidence="11 12">
    <name type="scientific">Dioscorea cayennensis subsp. rotundata</name>
    <name type="common">White Guinea yam</name>
    <name type="synonym">Dioscorea rotundata</name>
    <dbReference type="NCBI Taxonomy" id="55577"/>
    <lineage>
        <taxon>Eukaryota</taxon>
        <taxon>Viridiplantae</taxon>
        <taxon>Streptophyta</taxon>
        <taxon>Embryophyta</taxon>
        <taxon>Tracheophyta</taxon>
        <taxon>Spermatophyta</taxon>
        <taxon>Magnoliopsida</taxon>
        <taxon>Liliopsida</taxon>
        <taxon>Dioscoreales</taxon>
        <taxon>Dioscoreaceae</taxon>
        <taxon>Dioscorea</taxon>
    </lineage>
</organism>